<keyword evidence="2" id="KW-1185">Reference proteome</keyword>
<dbReference type="InterPro" id="IPR038883">
    <property type="entry name" value="AN11006-like"/>
</dbReference>
<dbReference type="OrthoDB" id="62952at2759"/>
<dbReference type="PANTHER" id="PTHR42085:SF1">
    <property type="entry name" value="F-BOX DOMAIN-CONTAINING PROTEIN"/>
    <property type="match status" value="1"/>
</dbReference>
<organism evidence="1 2">
    <name type="scientific">Zymoseptoria brevis</name>
    <dbReference type="NCBI Taxonomy" id="1047168"/>
    <lineage>
        <taxon>Eukaryota</taxon>
        <taxon>Fungi</taxon>
        <taxon>Dikarya</taxon>
        <taxon>Ascomycota</taxon>
        <taxon>Pezizomycotina</taxon>
        <taxon>Dothideomycetes</taxon>
        <taxon>Dothideomycetidae</taxon>
        <taxon>Mycosphaerellales</taxon>
        <taxon>Mycosphaerellaceae</taxon>
        <taxon>Zymoseptoria</taxon>
    </lineage>
</organism>
<sequence>MHSDYFNNSDYDAMDLVDAAEKPAQFPTSNSADLPDSVANSLLFELPREIRDRMYSYCLTSRLNLPIEWPSLWRPYDLQPQLLRTCKIIRDEAGPLLYTLNAQMFHHPSDANIFVRAFTSPVFGQQITHLNLHIKAQDMRLWMPYVTSTDPVRSVKADFPALKELEIRYRSNKWRMEQSVETNMRIWSDDSRLEEIMDGLRHVFLGVKKGDDSSLFWDSTVRLPLPGQSTDDMQHWDGRPLPQSMKPYVRNPDEPLLRVTCACRVNSEHFEELTTPGLVPEPQATFAEDTDSTIASTSPVKEGDMFRGFSAVDFQHNVKQLYDQEAGSADVAQTPFTDKRGVLLSLEIHCLHPKKET</sequence>
<dbReference type="PANTHER" id="PTHR42085">
    <property type="entry name" value="F-BOX DOMAIN-CONTAINING PROTEIN"/>
    <property type="match status" value="1"/>
</dbReference>
<dbReference type="EMBL" id="LAFY01000063">
    <property type="protein sequence ID" value="KJY02318.1"/>
    <property type="molecule type" value="Genomic_DNA"/>
</dbReference>
<evidence type="ECO:0000313" key="2">
    <source>
        <dbReference type="Proteomes" id="UP000033647"/>
    </source>
</evidence>
<gene>
    <name evidence="1" type="ORF">TI39_contig66g00006</name>
</gene>
<protein>
    <recommendedName>
        <fullName evidence="3">F-box domain-containing protein</fullName>
    </recommendedName>
</protein>
<reference evidence="1 2" key="1">
    <citation type="submission" date="2015-03" db="EMBL/GenBank/DDBJ databases">
        <title>RNA-seq based gene annotation and comparative genomics of four Zymoseptoria species reveal species-specific pathogenicity related genes and transposable element activity.</title>
        <authorList>
            <person name="Grandaubert J."/>
            <person name="Bhattacharyya A."/>
            <person name="Stukenbrock E.H."/>
        </authorList>
    </citation>
    <scope>NUCLEOTIDE SEQUENCE [LARGE SCALE GENOMIC DNA]</scope>
    <source>
        <strain evidence="1 2">Zb18110</strain>
    </source>
</reference>
<proteinExistence type="predicted"/>
<name>A0A0F4GZ48_9PEZI</name>
<dbReference type="AlphaFoldDB" id="A0A0F4GZ48"/>
<accession>A0A0F4GZ48</accession>
<dbReference type="Proteomes" id="UP000033647">
    <property type="component" value="Unassembled WGS sequence"/>
</dbReference>
<evidence type="ECO:0000313" key="1">
    <source>
        <dbReference type="EMBL" id="KJY02318.1"/>
    </source>
</evidence>
<evidence type="ECO:0008006" key="3">
    <source>
        <dbReference type="Google" id="ProtNLM"/>
    </source>
</evidence>
<comment type="caution">
    <text evidence="1">The sequence shown here is derived from an EMBL/GenBank/DDBJ whole genome shotgun (WGS) entry which is preliminary data.</text>
</comment>